<name>A0ABR7SVM4_9ACTN</name>
<organism evidence="3 4">
    <name type="scientific">Streptomyces polyasparticus</name>
    <dbReference type="NCBI Taxonomy" id="2767826"/>
    <lineage>
        <taxon>Bacteria</taxon>
        <taxon>Bacillati</taxon>
        <taxon>Actinomycetota</taxon>
        <taxon>Actinomycetes</taxon>
        <taxon>Kitasatosporales</taxon>
        <taxon>Streptomycetaceae</taxon>
        <taxon>Streptomyces</taxon>
    </lineage>
</organism>
<proteinExistence type="predicted"/>
<dbReference type="SUPFAM" id="SSF52266">
    <property type="entry name" value="SGNH hydrolase"/>
    <property type="match status" value="1"/>
</dbReference>
<evidence type="ECO:0000256" key="1">
    <source>
        <dbReference type="SAM" id="SignalP"/>
    </source>
</evidence>
<dbReference type="Proteomes" id="UP000642284">
    <property type="component" value="Unassembled WGS sequence"/>
</dbReference>
<keyword evidence="3" id="KW-0378">Hydrolase</keyword>
<dbReference type="Pfam" id="PF13472">
    <property type="entry name" value="Lipase_GDSL_2"/>
    <property type="match status" value="1"/>
</dbReference>
<sequence length="323" mass="33584">MKKVAAAGLACAAVVVGTSVADAAPVSPRVPLTWVALGDSYTAGVIPASGALLPEPDGRSGCERTVGAYPQVVAGALPDLSLTDVSCGNAQIKHIALEKQVPIGQGFPEPDPGGPFKPVPVQVDAVNTETDVVTVGVGGNTLGFGEILITCLFAGSGEGETPCKDHYGSGAVTDIDTRLEQLASEYTDMLKEIHIKAPDAKIFTVGYPSIIPDDVNNCTRDEDGSGREDQFGNIKSGDLDWLRISVLERLNDKIQEATTADGQAQFVDIYAGSKGHDVCAPTGEKWVEGLKTADGAWALVHPNASGQNHTGQRVTAALQSILP</sequence>
<dbReference type="InterPro" id="IPR037460">
    <property type="entry name" value="SEST-like"/>
</dbReference>
<evidence type="ECO:0000259" key="2">
    <source>
        <dbReference type="Pfam" id="PF13472"/>
    </source>
</evidence>
<reference evidence="3 4" key="1">
    <citation type="submission" date="2020-08" db="EMBL/GenBank/DDBJ databases">
        <title>Genemic of Streptomyces polyaspartic.</title>
        <authorList>
            <person name="Liu W."/>
        </authorList>
    </citation>
    <scope>NUCLEOTIDE SEQUENCE [LARGE SCALE GENOMIC DNA]</scope>
    <source>
        <strain evidence="3 4">TRM66268-LWL</strain>
    </source>
</reference>
<keyword evidence="4" id="KW-1185">Reference proteome</keyword>
<dbReference type="GO" id="GO:0016787">
    <property type="term" value="F:hydrolase activity"/>
    <property type="evidence" value="ECO:0007669"/>
    <property type="project" value="UniProtKB-KW"/>
</dbReference>
<protein>
    <submittedName>
        <fullName evidence="3">SGNH/GDSL hydrolase family protein</fullName>
    </submittedName>
</protein>
<dbReference type="InterPro" id="IPR036514">
    <property type="entry name" value="SGNH_hydro_sf"/>
</dbReference>
<dbReference type="CDD" id="cd01823">
    <property type="entry name" value="SEST_like"/>
    <property type="match status" value="1"/>
</dbReference>
<evidence type="ECO:0000313" key="3">
    <source>
        <dbReference type="EMBL" id="MBC9719550.1"/>
    </source>
</evidence>
<feature type="signal peptide" evidence="1">
    <location>
        <begin position="1"/>
        <end position="23"/>
    </location>
</feature>
<dbReference type="InterPro" id="IPR013830">
    <property type="entry name" value="SGNH_hydro"/>
</dbReference>
<comment type="caution">
    <text evidence="3">The sequence shown here is derived from an EMBL/GenBank/DDBJ whole genome shotgun (WGS) entry which is preliminary data.</text>
</comment>
<dbReference type="PANTHER" id="PTHR37981">
    <property type="entry name" value="LIPASE 2"/>
    <property type="match status" value="1"/>
</dbReference>
<gene>
    <name evidence="3" type="ORF">H9Y04_44370</name>
</gene>
<feature type="domain" description="SGNH hydrolase-type esterase" evidence="2">
    <location>
        <begin position="36"/>
        <end position="307"/>
    </location>
</feature>
<dbReference type="PANTHER" id="PTHR37981:SF1">
    <property type="entry name" value="SGNH HYDROLASE-TYPE ESTERASE DOMAIN-CONTAINING PROTEIN"/>
    <property type="match status" value="1"/>
</dbReference>
<dbReference type="Gene3D" id="3.40.50.1110">
    <property type="entry name" value="SGNH hydrolase"/>
    <property type="match status" value="1"/>
</dbReference>
<dbReference type="EMBL" id="JACTVJ010000047">
    <property type="protein sequence ID" value="MBC9719550.1"/>
    <property type="molecule type" value="Genomic_DNA"/>
</dbReference>
<evidence type="ECO:0000313" key="4">
    <source>
        <dbReference type="Proteomes" id="UP000642284"/>
    </source>
</evidence>
<accession>A0ABR7SVM4</accession>
<feature type="chain" id="PRO_5047130501" evidence="1">
    <location>
        <begin position="24"/>
        <end position="323"/>
    </location>
</feature>
<keyword evidence="1" id="KW-0732">Signal</keyword>